<dbReference type="KEGG" id="bgoe:IFJ75_04925"/>
<dbReference type="PROSITE" id="PS51257">
    <property type="entry name" value="PROKAR_LIPOPROTEIN"/>
    <property type="match status" value="1"/>
</dbReference>
<keyword evidence="1" id="KW-1133">Transmembrane helix</keyword>
<dbReference type="PANTHER" id="PTHR38468:SF1">
    <property type="entry name" value="SLL0939 PROTEIN"/>
    <property type="match status" value="1"/>
</dbReference>
<accession>A0A975GW53</accession>
<proteinExistence type="predicted"/>
<evidence type="ECO:0000313" key="3">
    <source>
        <dbReference type="Proteomes" id="UP000663918"/>
    </source>
</evidence>
<feature type="transmembrane region" description="Helical" evidence="1">
    <location>
        <begin position="53"/>
        <end position="72"/>
    </location>
</feature>
<dbReference type="AlphaFoldDB" id="A0A975GW53"/>
<dbReference type="Proteomes" id="UP000663918">
    <property type="component" value="Chromosome"/>
</dbReference>
<keyword evidence="1" id="KW-0472">Membrane</keyword>
<feature type="transmembrane region" description="Helical" evidence="1">
    <location>
        <begin position="12"/>
        <end position="33"/>
    </location>
</feature>
<dbReference type="Pfam" id="PF07784">
    <property type="entry name" value="DUF1622"/>
    <property type="match status" value="1"/>
</dbReference>
<keyword evidence="3" id="KW-1185">Reference proteome</keyword>
<dbReference type="PANTHER" id="PTHR38468">
    <property type="entry name" value="SLL0939 PROTEIN"/>
    <property type="match status" value="1"/>
</dbReference>
<name>A0A975GW53_9CAUL</name>
<evidence type="ECO:0000313" key="2">
    <source>
        <dbReference type="EMBL" id="QTC92246.1"/>
    </source>
</evidence>
<sequence length="120" mass="12686">MESVFKEVASYVSLLCEFLAVLCVVVGACKAALMCLKPLLSDSPGGAYKPAWIALAAWLMLALEFALAADIADTAIAPNWTEIGQLAAIAAIRTVLNFFLARDVETLAEPERSETVAPAA</sequence>
<dbReference type="InterPro" id="IPR012427">
    <property type="entry name" value="DUF1622"/>
</dbReference>
<organism evidence="2 3">
    <name type="scientific">Brevundimonas goettingensis</name>
    <dbReference type="NCBI Taxonomy" id="2774190"/>
    <lineage>
        <taxon>Bacteria</taxon>
        <taxon>Pseudomonadati</taxon>
        <taxon>Pseudomonadota</taxon>
        <taxon>Alphaproteobacteria</taxon>
        <taxon>Caulobacterales</taxon>
        <taxon>Caulobacteraceae</taxon>
        <taxon>Brevundimonas</taxon>
    </lineage>
</organism>
<dbReference type="EMBL" id="CP062222">
    <property type="protein sequence ID" value="QTC92246.1"/>
    <property type="molecule type" value="Genomic_DNA"/>
</dbReference>
<dbReference type="RefSeq" id="WP_207931526.1">
    <property type="nucleotide sequence ID" value="NZ_CP062222.1"/>
</dbReference>
<gene>
    <name evidence="2" type="ORF">IFJ75_04925</name>
</gene>
<reference evidence="2" key="1">
    <citation type="submission" date="2020-09" db="EMBL/GenBank/DDBJ databases">
        <title>Brevundimonas sp. LVF2 isolated from a puddle in Goettingen, Germany.</title>
        <authorList>
            <person name="Friedrich I."/>
            <person name="Klassen A."/>
            <person name="Hannes N."/>
            <person name="Schneider D."/>
            <person name="Hertel R."/>
            <person name="Daniel R."/>
        </authorList>
    </citation>
    <scope>NUCLEOTIDE SEQUENCE</scope>
    <source>
        <strain evidence="2">LVF2</strain>
    </source>
</reference>
<evidence type="ECO:0000256" key="1">
    <source>
        <dbReference type="SAM" id="Phobius"/>
    </source>
</evidence>
<protein>
    <submittedName>
        <fullName evidence="2">DUF1622 domain-containing protein</fullName>
    </submittedName>
</protein>
<keyword evidence="1" id="KW-0812">Transmembrane</keyword>